<keyword evidence="1" id="KW-0812">Transmembrane</keyword>
<feature type="transmembrane region" description="Helical" evidence="1">
    <location>
        <begin position="20"/>
        <end position="41"/>
    </location>
</feature>
<evidence type="ECO:0000256" key="1">
    <source>
        <dbReference type="SAM" id="Phobius"/>
    </source>
</evidence>
<evidence type="ECO:0000313" key="2">
    <source>
        <dbReference type="EMBL" id="CAD5228044.1"/>
    </source>
</evidence>
<accession>A0A811LKP9</accession>
<dbReference type="EMBL" id="CAJFDH010000006">
    <property type="protein sequence ID" value="CAD5228044.1"/>
    <property type="molecule type" value="Genomic_DNA"/>
</dbReference>
<reference evidence="2" key="1">
    <citation type="submission" date="2020-09" db="EMBL/GenBank/DDBJ databases">
        <authorList>
            <person name="Kikuchi T."/>
        </authorList>
    </citation>
    <scope>NUCLEOTIDE SEQUENCE</scope>
    <source>
        <strain evidence="2">SH1</strain>
    </source>
</reference>
<name>A0A811LKP9_9BILA</name>
<keyword evidence="3" id="KW-1185">Reference proteome</keyword>
<protein>
    <submittedName>
        <fullName evidence="2">Uncharacterized protein</fullName>
    </submittedName>
</protein>
<comment type="caution">
    <text evidence="2">The sequence shown here is derived from an EMBL/GenBank/DDBJ whole genome shotgun (WGS) entry which is preliminary data.</text>
</comment>
<dbReference type="EMBL" id="CAJFCW020000006">
    <property type="protein sequence ID" value="CAG9124037.1"/>
    <property type="molecule type" value="Genomic_DNA"/>
</dbReference>
<sequence length="130" mass="15742">MIITYLTIGWESHQIKNLYYVYAVVMIISLCILTVTLYHYMKHTIYYLRRNPRLVGDEEQIWDAYQLACGRLLAGFVCYMFIVLHAFFFYIVFRDFRYVREYPRWQNAIKEMVTEDSMTTRSRSKSGQIM</sequence>
<proteinExistence type="predicted"/>
<dbReference type="Proteomes" id="UP000614601">
    <property type="component" value="Unassembled WGS sequence"/>
</dbReference>
<keyword evidence="1" id="KW-0472">Membrane</keyword>
<feature type="transmembrane region" description="Helical" evidence="1">
    <location>
        <begin position="72"/>
        <end position="93"/>
    </location>
</feature>
<gene>
    <name evidence="2" type="ORF">BOKJ2_LOCUS12481</name>
</gene>
<organism evidence="2 3">
    <name type="scientific">Bursaphelenchus okinawaensis</name>
    <dbReference type="NCBI Taxonomy" id="465554"/>
    <lineage>
        <taxon>Eukaryota</taxon>
        <taxon>Metazoa</taxon>
        <taxon>Ecdysozoa</taxon>
        <taxon>Nematoda</taxon>
        <taxon>Chromadorea</taxon>
        <taxon>Rhabditida</taxon>
        <taxon>Tylenchina</taxon>
        <taxon>Tylenchomorpha</taxon>
        <taxon>Aphelenchoidea</taxon>
        <taxon>Aphelenchoididae</taxon>
        <taxon>Bursaphelenchus</taxon>
    </lineage>
</organism>
<keyword evidence="1" id="KW-1133">Transmembrane helix</keyword>
<evidence type="ECO:0000313" key="3">
    <source>
        <dbReference type="Proteomes" id="UP000614601"/>
    </source>
</evidence>
<dbReference type="AlphaFoldDB" id="A0A811LKP9"/>
<dbReference type="Proteomes" id="UP000783686">
    <property type="component" value="Unassembled WGS sequence"/>
</dbReference>